<feature type="region of interest" description="Disordered" evidence="1">
    <location>
        <begin position="65"/>
        <end position="107"/>
    </location>
</feature>
<organism evidence="2 3">
    <name type="scientific">Luteimonas notoginsengisoli</name>
    <dbReference type="NCBI Taxonomy" id="1578200"/>
    <lineage>
        <taxon>Bacteria</taxon>
        <taxon>Pseudomonadati</taxon>
        <taxon>Pseudomonadota</taxon>
        <taxon>Gammaproteobacteria</taxon>
        <taxon>Lysobacterales</taxon>
        <taxon>Lysobacteraceae</taxon>
        <taxon>Luteimonas</taxon>
    </lineage>
</organism>
<evidence type="ECO:0000256" key="1">
    <source>
        <dbReference type="SAM" id="MobiDB-lite"/>
    </source>
</evidence>
<name>A0ABV7US35_9GAMM</name>
<gene>
    <name evidence="2" type="ORF">ACFOM9_04510</name>
</gene>
<accession>A0ABV7US35</accession>
<protein>
    <submittedName>
        <fullName evidence="2">Uncharacterized protein</fullName>
    </submittedName>
</protein>
<dbReference type="Proteomes" id="UP001595724">
    <property type="component" value="Unassembled WGS sequence"/>
</dbReference>
<reference evidence="3" key="1">
    <citation type="journal article" date="2019" name="Int. J. Syst. Evol. Microbiol.">
        <title>The Global Catalogue of Microorganisms (GCM) 10K type strain sequencing project: providing services to taxonomists for standard genome sequencing and annotation.</title>
        <authorList>
            <consortium name="The Broad Institute Genomics Platform"/>
            <consortium name="The Broad Institute Genome Sequencing Center for Infectious Disease"/>
            <person name="Wu L."/>
            <person name="Ma J."/>
        </authorList>
    </citation>
    <scope>NUCLEOTIDE SEQUENCE [LARGE SCALE GENOMIC DNA]</scope>
    <source>
        <strain evidence="3">KCTC 42211</strain>
    </source>
</reference>
<dbReference type="EMBL" id="JBHRYF010000001">
    <property type="protein sequence ID" value="MFC3659343.1"/>
    <property type="molecule type" value="Genomic_DNA"/>
</dbReference>
<evidence type="ECO:0000313" key="2">
    <source>
        <dbReference type="EMBL" id="MFC3659343.1"/>
    </source>
</evidence>
<dbReference type="RefSeq" id="WP_386706567.1">
    <property type="nucleotide sequence ID" value="NZ_JBHRYF010000001.1"/>
</dbReference>
<comment type="caution">
    <text evidence="2">The sequence shown here is derived from an EMBL/GenBank/DDBJ whole genome shotgun (WGS) entry which is preliminary data.</text>
</comment>
<proteinExistence type="predicted"/>
<sequence>MPSKPDKAVIAPTSTSHLFARQSKAKDQSRSMTSETIADDLQAFRKQGGRVEVLGTTPLRMHVNVTTSRKAATTKDDASPAKADAPKAGAKRKTAAADTNTKAAAAG</sequence>
<feature type="compositionally biased region" description="Low complexity" evidence="1">
    <location>
        <begin position="96"/>
        <end position="107"/>
    </location>
</feature>
<evidence type="ECO:0000313" key="3">
    <source>
        <dbReference type="Proteomes" id="UP001595724"/>
    </source>
</evidence>
<feature type="region of interest" description="Disordered" evidence="1">
    <location>
        <begin position="1"/>
        <end position="34"/>
    </location>
</feature>
<keyword evidence="3" id="KW-1185">Reference proteome</keyword>